<proteinExistence type="predicted"/>
<dbReference type="Proteomes" id="UP001468798">
    <property type="component" value="Unassembled WGS sequence"/>
</dbReference>
<feature type="signal peptide" evidence="1">
    <location>
        <begin position="1"/>
        <end position="21"/>
    </location>
</feature>
<feature type="chain" id="PRO_5047535973" description="DKNYY family protein" evidence="1">
    <location>
        <begin position="22"/>
        <end position="206"/>
    </location>
</feature>
<evidence type="ECO:0000256" key="1">
    <source>
        <dbReference type="SAM" id="SignalP"/>
    </source>
</evidence>
<sequence length="206" mass="24128">MIKMKKCVLTIFLFGFSLLWAQKSKSLKNQKIIFDEAQKSTAKLDYASAIGFYTYAYNLNPKNDLGKKAKIKSDSLKALPRKKYVESIIGKWKLNRFGSNWGMENYKDSINNQILVIERNKFIFFEQNIVTKELKLLKSEDLKFLTSLDDENYTNEFLFSDNQIWWFGMAKNSSELLQFKTGEKTINGRTELYCGNSELYYTKIED</sequence>
<keyword evidence="3" id="KW-1185">Reference proteome</keyword>
<comment type="caution">
    <text evidence="2">The sequence shown here is derived from an EMBL/GenBank/DDBJ whole genome shotgun (WGS) entry which is preliminary data.</text>
</comment>
<keyword evidence="1" id="KW-0732">Signal</keyword>
<name>A0ABU9NLC3_9FLAO</name>
<organism evidence="2 3">
    <name type="scientific">Flavobacterium polysaccharolyticum</name>
    <dbReference type="NCBI Taxonomy" id="3133148"/>
    <lineage>
        <taxon>Bacteria</taxon>
        <taxon>Pseudomonadati</taxon>
        <taxon>Bacteroidota</taxon>
        <taxon>Flavobacteriia</taxon>
        <taxon>Flavobacteriales</taxon>
        <taxon>Flavobacteriaceae</taxon>
        <taxon>Flavobacterium</taxon>
    </lineage>
</organism>
<gene>
    <name evidence="2" type="ORF">WFZ86_06350</name>
</gene>
<protein>
    <recommendedName>
        <fullName evidence="4">DKNYY family protein</fullName>
    </recommendedName>
</protein>
<evidence type="ECO:0000313" key="3">
    <source>
        <dbReference type="Proteomes" id="UP001468798"/>
    </source>
</evidence>
<accession>A0ABU9NLC3</accession>
<evidence type="ECO:0008006" key="4">
    <source>
        <dbReference type="Google" id="ProtNLM"/>
    </source>
</evidence>
<evidence type="ECO:0000313" key="2">
    <source>
        <dbReference type="EMBL" id="MEM0576113.1"/>
    </source>
</evidence>
<dbReference type="EMBL" id="JBCGDP010000004">
    <property type="protein sequence ID" value="MEM0576113.1"/>
    <property type="molecule type" value="Genomic_DNA"/>
</dbReference>
<reference evidence="2 3" key="1">
    <citation type="submission" date="2024-03" db="EMBL/GenBank/DDBJ databases">
        <title>Two novel species of the genus Flavobacterium exhibiting potentially degradation of complex polysaccharides.</title>
        <authorList>
            <person name="Lian X."/>
        </authorList>
    </citation>
    <scope>NUCLEOTIDE SEQUENCE [LARGE SCALE GENOMIC DNA]</scope>
    <source>
        <strain evidence="2 3">N6</strain>
    </source>
</reference>